<proteinExistence type="predicted"/>
<evidence type="ECO:0000256" key="1">
    <source>
        <dbReference type="ARBA" id="ARBA00004138"/>
    </source>
</evidence>
<evidence type="ECO:0000256" key="3">
    <source>
        <dbReference type="ARBA" id="ARBA00022737"/>
    </source>
</evidence>
<dbReference type="AlphaFoldDB" id="A0A6G1RJN2"/>
<organism evidence="8">
    <name type="scientific">Hypotaenidia okinawae</name>
    <dbReference type="NCBI Taxonomy" id="2861861"/>
    <lineage>
        <taxon>Eukaryota</taxon>
        <taxon>Metazoa</taxon>
        <taxon>Chordata</taxon>
        <taxon>Craniata</taxon>
        <taxon>Vertebrata</taxon>
        <taxon>Euteleostomi</taxon>
        <taxon>Archelosauria</taxon>
        <taxon>Archosauria</taxon>
        <taxon>Dinosauria</taxon>
        <taxon>Saurischia</taxon>
        <taxon>Theropoda</taxon>
        <taxon>Coelurosauria</taxon>
        <taxon>Aves</taxon>
        <taxon>Neognathae</taxon>
        <taxon>Neoaves</taxon>
        <taxon>Gruiformes</taxon>
        <taxon>Rallidae</taxon>
        <taxon>Hypotaenidia</taxon>
    </lineage>
</organism>
<evidence type="ECO:0000313" key="8">
    <source>
        <dbReference type="EMBL" id="LAC38999.1"/>
    </source>
</evidence>
<dbReference type="GO" id="GO:0035721">
    <property type="term" value="P:intraciliary retrograde transport"/>
    <property type="evidence" value="ECO:0007669"/>
    <property type="project" value="TreeGrafter"/>
</dbReference>
<evidence type="ECO:0000256" key="5">
    <source>
        <dbReference type="ARBA" id="ARBA00023273"/>
    </source>
</evidence>
<keyword evidence="3" id="KW-0677">Repeat</keyword>
<evidence type="ECO:0000259" key="7">
    <source>
        <dbReference type="Pfam" id="PF24760"/>
    </source>
</evidence>
<dbReference type="GO" id="GO:0030991">
    <property type="term" value="C:intraciliary transport particle A"/>
    <property type="evidence" value="ECO:0007669"/>
    <property type="project" value="TreeGrafter"/>
</dbReference>
<dbReference type="EMBL" id="ICPP01006355">
    <property type="protein sequence ID" value="LAC38999.1"/>
    <property type="molecule type" value="Transcribed_RNA"/>
</dbReference>
<evidence type="ECO:0000256" key="6">
    <source>
        <dbReference type="SAM" id="SignalP"/>
    </source>
</evidence>
<evidence type="ECO:0000256" key="2">
    <source>
        <dbReference type="ARBA" id="ARBA00022574"/>
    </source>
</evidence>
<keyword evidence="4" id="KW-0969">Cilium</keyword>
<feature type="signal peptide" evidence="6">
    <location>
        <begin position="1"/>
        <end position="18"/>
    </location>
</feature>
<keyword evidence="6" id="KW-0732">Signal</keyword>
<keyword evidence="5" id="KW-0966">Cell projection</keyword>
<reference evidence="8" key="2">
    <citation type="submission" date="2020-03" db="EMBL/GenBank/DDBJ databases">
        <authorList>
            <consortium name="Environmental Genome Science Research Promotion Project"/>
            <person name="Nakajima N."/>
            <person name="Onuma M."/>
            <person name="Endoh D."/>
        </authorList>
    </citation>
    <scope>NUCLEOTIDE SEQUENCE</scope>
</reference>
<sequence length="129" mass="14958">MLFHRLVTVSFALTRVYSEDPKEAIRQCELLLAEQDFDSAIRHGDILGFLVEHYVQTEEFHTAQRYLEEMQKRIPATNLTYYVTQQSIEAVHRGTGIPLSQALVPEQIYHSRMENKEGEEEVTDEAEDS</sequence>
<dbReference type="InterPro" id="IPR056156">
    <property type="entry name" value="TPR_IF140_C"/>
</dbReference>
<comment type="subcellular location">
    <subcellularLocation>
        <location evidence="1">Cell projection</location>
        <location evidence="1">Cilium</location>
    </subcellularLocation>
</comment>
<name>A0A6G1RJN2_9GRUI</name>
<dbReference type="PANTHER" id="PTHR15722">
    <property type="entry name" value="IFT140/172-RELATED"/>
    <property type="match status" value="1"/>
</dbReference>
<keyword evidence="2" id="KW-0853">WD repeat</keyword>
<dbReference type="Pfam" id="PF24760">
    <property type="entry name" value="TPR_IF140_C"/>
    <property type="match status" value="1"/>
</dbReference>
<dbReference type="PANTHER" id="PTHR15722:SF7">
    <property type="entry name" value="INTRAFLAGELLAR TRANSPORT PROTEIN 140 HOMOLOG"/>
    <property type="match status" value="1"/>
</dbReference>
<reference evidence="8" key="1">
    <citation type="submission" date="2020-03" db="EMBL/GenBank/DDBJ databases">
        <title>Okinawa Rail whole genome shotgun sequence.</title>
        <authorList>
            <person name="Nakajima N."/>
            <person name="Onuma M."/>
            <person name="Endoh D."/>
        </authorList>
    </citation>
    <scope>NUCLEOTIDE SEQUENCE</scope>
</reference>
<dbReference type="GO" id="GO:0036064">
    <property type="term" value="C:ciliary basal body"/>
    <property type="evidence" value="ECO:0007669"/>
    <property type="project" value="TreeGrafter"/>
</dbReference>
<protein>
    <submittedName>
        <fullName evidence="8">Intraflagellar transport 140</fullName>
    </submittedName>
</protein>
<feature type="domain" description="IF140 C-terminal TPR" evidence="7">
    <location>
        <begin position="10"/>
        <end position="71"/>
    </location>
</feature>
<dbReference type="GO" id="GO:0005930">
    <property type="term" value="C:axoneme"/>
    <property type="evidence" value="ECO:0007669"/>
    <property type="project" value="TreeGrafter"/>
</dbReference>
<evidence type="ECO:0000256" key="4">
    <source>
        <dbReference type="ARBA" id="ARBA00023069"/>
    </source>
</evidence>
<keyword evidence="8" id="KW-0282">Flagellum</keyword>
<feature type="chain" id="PRO_5026330501" evidence="6">
    <location>
        <begin position="19"/>
        <end position="129"/>
    </location>
</feature>
<accession>A0A6G1RJN2</accession>